<dbReference type="InterPro" id="IPR032623">
    <property type="entry name" value="FecR_N"/>
</dbReference>
<evidence type="ECO:0000313" key="3">
    <source>
        <dbReference type="EMBL" id="WLH12180.1"/>
    </source>
</evidence>
<sequence length="321" mass="35755">MKHRAEPPVSPAVVEQASEWLMLHWGGEMNDAQQRAFILWQRADAEHVRAWQRLQDLQRTLGSVPRDCAQAVLKDAPQRSRRDMLKLLSLMLVTGATGYSLHSQKPWRAGLADQHTAVGEIRRLTLEDGTRLDLDTDSAVDVLFSASHRRIRLVKGAILLESGHKPEYLQRPLIVQTAAGDIQALGTRFCVAEAQQGIRVDLYTGMLEVRPTAAAAQRLVEGQSLWFDQDRLGVITATDPNASAWSEGHLIAERQLLGQFLSQLSRYRPGMLRCDPAAAPLLITGVFPLTDTDAILAALARSLPVRVHQTTRYWVTVKRLA</sequence>
<evidence type="ECO:0000313" key="4">
    <source>
        <dbReference type="Proteomes" id="UP001230339"/>
    </source>
</evidence>
<evidence type="ECO:0000259" key="1">
    <source>
        <dbReference type="Pfam" id="PF04773"/>
    </source>
</evidence>
<feature type="domain" description="FecR N-terminal" evidence="2">
    <location>
        <begin position="15"/>
        <end position="57"/>
    </location>
</feature>
<proteinExistence type="predicted"/>
<protein>
    <submittedName>
        <fullName evidence="3">FecR domain-containing protein</fullName>
    </submittedName>
</protein>
<organism evidence="3 4">
    <name type="scientific">Pseudomonas hefeiensis</name>
    <dbReference type="NCBI Taxonomy" id="2738125"/>
    <lineage>
        <taxon>Bacteria</taxon>
        <taxon>Pseudomonadati</taxon>
        <taxon>Pseudomonadota</taxon>
        <taxon>Gammaproteobacteria</taxon>
        <taxon>Pseudomonadales</taxon>
        <taxon>Pseudomonadaceae</taxon>
        <taxon>Pseudomonas</taxon>
    </lineage>
</organism>
<dbReference type="Pfam" id="PF04773">
    <property type="entry name" value="FecR"/>
    <property type="match status" value="1"/>
</dbReference>
<dbReference type="Gene3D" id="2.60.120.1440">
    <property type="match status" value="1"/>
</dbReference>
<gene>
    <name evidence="3" type="ORF">PSH57_25720</name>
</gene>
<dbReference type="Pfam" id="PF16220">
    <property type="entry name" value="DUF4880"/>
    <property type="match status" value="1"/>
</dbReference>
<evidence type="ECO:0000259" key="2">
    <source>
        <dbReference type="Pfam" id="PF16220"/>
    </source>
</evidence>
<dbReference type="PIRSF" id="PIRSF018266">
    <property type="entry name" value="FecR"/>
    <property type="match status" value="1"/>
</dbReference>
<dbReference type="Proteomes" id="UP001230339">
    <property type="component" value="Chromosome"/>
</dbReference>
<dbReference type="PANTHER" id="PTHR30273:SF2">
    <property type="entry name" value="PROTEIN FECR"/>
    <property type="match status" value="1"/>
</dbReference>
<dbReference type="EMBL" id="CP117449">
    <property type="protein sequence ID" value="WLH12180.1"/>
    <property type="molecule type" value="Genomic_DNA"/>
</dbReference>
<feature type="domain" description="FecR protein" evidence="1">
    <location>
        <begin position="115"/>
        <end position="206"/>
    </location>
</feature>
<accession>A0ABY9G992</accession>
<keyword evidence="4" id="KW-1185">Reference proteome</keyword>
<reference evidence="3 4" key="1">
    <citation type="submission" date="2023-02" db="EMBL/GenBank/DDBJ databases">
        <title>Evolution of Hrp T3SS in non-pathogenic Pseudomonas fluorescens.</title>
        <authorList>
            <person name="Liao K."/>
            <person name="Wei H."/>
            <person name="Gu Y."/>
        </authorList>
    </citation>
    <scope>NUCLEOTIDE SEQUENCE [LARGE SCALE GENOMIC DNA]</scope>
    <source>
        <strain evidence="3 4">FP205</strain>
    </source>
</reference>
<dbReference type="InterPro" id="IPR012373">
    <property type="entry name" value="Ferrdict_sens_TM"/>
</dbReference>
<name>A0ABY9G992_9PSED</name>
<dbReference type="InterPro" id="IPR006860">
    <property type="entry name" value="FecR"/>
</dbReference>
<dbReference type="PANTHER" id="PTHR30273">
    <property type="entry name" value="PERIPLASMIC SIGNAL SENSOR AND SIGMA FACTOR ACTIVATOR FECR-RELATED"/>
    <property type="match status" value="1"/>
</dbReference>
<dbReference type="RefSeq" id="WP_305386145.1">
    <property type="nucleotide sequence ID" value="NZ_CP117426.1"/>
</dbReference>